<evidence type="ECO:0000313" key="2">
    <source>
        <dbReference type="EMBL" id="GHE37144.1"/>
    </source>
</evidence>
<comment type="caution">
    <text evidence="2">The sequence shown here is derived from an EMBL/GenBank/DDBJ whole genome shotgun (WGS) entry which is preliminary data.</text>
</comment>
<accession>A0A918Z5P6</accession>
<gene>
    <name evidence="2" type="ORF">GCM10018785_03550</name>
</gene>
<dbReference type="EMBL" id="BNBT01000003">
    <property type="protein sequence ID" value="GHE37144.1"/>
    <property type="molecule type" value="Genomic_DNA"/>
</dbReference>
<evidence type="ECO:0000313" key="3">
    <source>
        <dbReference type="Proteomes" id="UP000608024"/>
    </source>
</evidence>
<evidence type="ECO:0000256" key="1">
    <source>
        <dbReference type="SAM" id="MobiDB-lite"/>
    </source>
</evidence>
<dbReference type="AlphaFoldDB" id="A0A918Z5P6"/>
<keyword evidence="3" id="KW-1185">Reference proteome</keyword>
<dbReference type="Proteomes" id="UP000608024">
    <property type="component" value="Unassembled WGS sequence"/>
</dbReference>
<feature type="region of interest" description="Disordered" evidence="1">
    <location>
        <begin position="1"/>
        <end position="56"/>
    </location>
</feature>
<name>A0A918Z5P6_9ACTN</name>
<protein>
    <submittedName>
        <fullName evidence="2">Uncharacterized protein</fullName>
    </submittedName>
</protein>
<proteinExistence type="predicted"/>
<organism evidence="2 3">
    <name type="scientific">Streptomyces longispororuber</name>
    <dbReference type="NCBI Taxonomy" id="68230"/>
    <lineage>
        <taxon>Bacteria</taxon>
        <taxon>Bacillati</taxon>
        <taxon>Actinomycetota</taxon>
        <taxon>Actinomycetes</taxon>
        <taxon>Kitasatosporales</taxon>
        <taxon>Streptomycetaceae</taxon>
        <taxon>Streptomyces</taxon>
    </lineage>
</organism>
<sequence length="182" mass="19492">MTTETVPEATPETVPEATPETVPETAPETIPEAALATAPEANPETAPEAASGATAAGTPAPAFVRFQSPLRHGRGHFPGVFALVNGLAREGKLTAEQERFRRANNDWYDAAYPTPDASVYDPERNPGAVAWFRTTATHLVERVPGYLEILAAHGVECQEVRSADPGRVVYEDDVQVVVVPHP</sequence>
<reference evidence="2" key="1">
    <citation type="journal article" date="2014" name="Int. J. Syst. Evol. Microbiol.">
        <title>Complete genome sequence of Corynebacterium casei LMG S-19264T (=DSM 44701T), isolated from a smear-ripened cheese.</title>
        <authorList>
            <consortium name="US DOE Joint Genome Institute (JGI-PGF)"/>
            <person name="Walter F."/>
            <person name="Albersmeier A."/>
            <person name="Kalinowski J."/>
            <person name="Ruckert C."/>
        </authorList>
    </citation>
    <scope>NUCLEOTIDE SEQUENCE</scope>
    <source>
        <strain evidence="2">JCM 4784</strain>
    </source>
</reference>
<reference evidence="2" key="2">
    <citation type="submission" date="2020-09" db="EMBL/GenBank/DDBJ databases">
        <authorList>
            <person name="Sun Q."/>
            <person name="Ohkuma M."/>
        </authorList>
    </citation>
    <scope>NUCLEOTIDE SEQUENCE</scope>
    <source>
        <strain evidence="2">JCM 4784</strain>
    </source>
</reference>